<name>A0ACB8APP6_9AGAM</name>
<protein>
    <submittedName>
        <fullName evidence="1">Uncharacterized protein</fullName>
    </submittedName>
</protein>
<evidence type="ECO:0000313" key="2">
    <source>
        <dbReference type="Proteomes" id="UP000790377"/>
    </source>
</evidence>
<feature type="non-terminal residue" evidence="1">
    <location>
        <position position="1"/>
    </location>
</feature>
<accession>A0ACB8APP6</accession>
<dbReference type="Proteomes" id="UP000790377">
    <property type="component" value="Unassembled WGS sequence"/>
</dbReference>
<evidence type="ECO:0000313" key="1">
    <source>
        <dbReference type="EMBL" id="KAH7914537.1"/>
    </source>
</evidence>
<reference evidence="1" key="1">
    <citation type="journal article" date="2021" name="New Phytol.">
        <title>Evolutionary innovations through gain and loss of genes in the ectomycorrhizal Boletales.</title>
        <authorList>
            <person name="Wu G."/>
            <person name="Miyauchi S."/>
            <person name="Morin E."/>
            <person name="Kuo A."/>
            <person name="Drula E."/>
            <person name="Varga T."/>
            <person name="Kohler A."/>
            <person name="Feng B."/>
            <person name="Cao Y."/>
            <person name="Lipzen A."/>
            <person name="Daum C."/>
            <person name="Hundley H."/>
            <person name="Pangilinan J."/>
            <person name="Johnson J."/>
            <person name="Barry K."/>
            <person name="LaButti K."/>
            <person name="Ng V."/>
            <person name="Ahrendt S."/>
            <person name="Min B."/>
            <person name="Choi I.G."/>
            <person name="Park H."/>
            <person name="Plett J.M."/>
            <person name="Magnuson J."/>
            <person name="Spatafora J.W."/>
            <person name="Nagy L.G."/>
            <person name="Henrissat B."/>
            <person name="Grigoriev I.V."/>
            <person name="Yang Z.L."/>
            <person name="Xu J."/>
            <person name="Martin F.M."/>
        </authorList>
    </citation>
    <scope>NUCLEOTIDE SEQUENCE</scope>
    <source>
        <strain evidence="1">ATCC 28755</strain>
    </source>
</reference>
<gene>
    <name evidence="1" type="ORF">BJ138DRAFT_999925</name>
</gene>
<comment type="caution">
    <text evidence="1">The sequence shown here is derived from an EMBL/GenBank/DDBJ whole genome shotgun (WGS) entry which is preliminary data.</text>
</comment>
<sequence length="454" mass="51797">WITCVHPEGALYFYHQSKRVYTDENLIKLAHLNTINQCVDELHEKARVSKIDTATAELVLERLGHNRYGYYFIEPRSHCPFWLEKQDAEELFNGVRGVKNLSHIKYAMEYQYWYSRYHCELFPHGHEIYEASLNNLRQMAMHATAERITSDTSLVPFSNEELGKIIDLLDYMKGDEVMFLFSLCLSKYSNEHLILLSLARFMRTFARTKFVNFHGQIGARLDADQTVYFNDKGRQSIVLKILSPLLFGAPDLHIKALKRNWVDQLVNYVRWKTFIETMNSEWKEFTLYATVVLNANVAFLALPDVTSQTTSASQSPAQIASYISIVTSIGSILLGLLLVRQNRTKDRDSAEDAANFMMKMTDSMITTETLAIIYSLPYALLMWGMVFFVLAFSLLAFEQTIASTRALVAFSELVVACFIICMIWLAHHAEPTSPGHASNAKPKSGAKPPPQAEP</sequence>
<proteinExistence type="predicted"/>
<organism evidence="1 2">
    <name type="scientific">Hygrophoropsis aurantiaca</name>
    <dbReference type="NCBI Taxonomy" id="72124"/>
    <lineage>
        <taxon>Eukaryota</taxon>
        <taxon>Fungi</taxon>
        <taxon>Dikarya</taxon>
        <taxon>Basidiomycota</taxon>
        <taxon>Agaricomycotina</taxon>
        <taxon>Agaricomycetes</taxon>
        <taxon>Agaricomycetidae</taxon>
        <taxon>Boletales</taxon>
        <taxon>Coniophorineae</taxon>
        <taxon>Hygrophoropsidaceae</taxon>
        <taxon>Hygrophoropsis</taxon>
    </lineage>
</organism>
<dbReference type="EMBL" id="MU267612">
    <property type="protein sequence ID" value="KAH7914537.1"/>
    <property type="molecule type" value="Genomic_DNA"/>
</dbReference>
<keyword evidence="2" id="KW-1185">Reference proteome</keyword>